<evidence type="ECO:0000256" key="10">
    <source>
        <dbReference type="ARBA" id="ARBA00022989"/>
    </source>
</evidence>
<feature type="transmembrane region" description="Helical" evidence="17">
    <location>
        <begin position="126"/>
        <end position="151"/>
    </location>
</feature>
<evidence type="ECO:0000259" key="19">
    <source>
        <dbReference type="PROSITE" id="PS51980"/>
    </source>
</evidence>
<dbReference type="InterPro" id="IPR008253">
    <property type="entry name" value="Marvel"/>
</dbReference>
<dbReference type="PRINTS" id="PR01258">
    <property type="entry name" value="OCCLUDIN"/>
</dbReference>
<evidence type="ECO:0000259" key="18">
    <source>
        <dbReference type="PROSITE" id="PS51225"/>
    </source>
</evidence>
<feature type="transmembrane region" description="Helical" evidence="17">
    <location>
        <begin position="235"/>
        <end position="257"/>
    </location>
</feature>
<dbReference type="CTD" id="100506658"/>
<evidence type="ECO:0000256" key="12">
    <source>
        <dbReference type="ARBA" id="ARBA00023136"/>
    </source>
</evidence>
<evidence type="ECO:0000256" key="13">
    <source>
        <dbReference type="ARBA" id="ARBA00023157"/>
    </source>
</evidence>
<feature type="transmembrane region" description="Helical" evidence="17">
    <location>
        <begin position="163"/>
        <end position="187"/>
    </location>
</feature>
<dbReference type="GO" id="GO:0031410">
    <property type="term" value="C:cytoplasmic vesicle"/>
    <property type="evidence" value="ECO:0007669"/>
    <property type="project" value="TreeGrafter"/>
</dbReference>
<evidence type="ECO:0000313" key="21">
    <source>
        <dbReference type="RefSeq" id="XP_006033074.1"/>
    </source>
</evidence>
<evidence type="ECO:0000256" key="6">
    <source>
        <dbReference type="ARBA" id="ARBA00022475"/>
    </source>
</evidence>
<dbReference type="InterPro" id="IPR010844">
    <property type="entry name" value="Occludin_ELL"/>
</dbReference>
<dbReference type="RefSeq" id="XP_006033074.1">
    <property type="nucleotide sequence ID" value="XM_006033012.2"/>
</dbReference>
<dbReference type="Proteomes" id="UP000189705">
    <property type="component" value="Unplaced"/>
</dbReference>
<evidence type="ECO:0000256" key="4">
    <source>
        <dbReference type="ARBA" id="ARBA00016772"/>
    </source>
</evidence>
<reference evidence="21 22" key="1">
    <citation type="submission" date="2025-04" db="UniProtKB">
        <authorList>
            <consortium name="RefSeq"/>
        </authorList>
    </citation>
    <scope>IDENTIFICATION</scope>
</reference>
<accession>A0A1U7SJN0</accession>
<evidence type="ECO:0000313" key="22">
    <source>
        <dbReference type="RefSeq" id="XP_025070550.1"/>
    </source>
</evidence>
<dbReference type="RefSeq" id="XP_025070550.1">
    <property type="nucleotide sequence ID" value="XM_025214765.1"/>
</dbReference>
<dbReference type="AlphaFoldDB" id="A0A1U7SJN0"/>
<keyword evidence="7" id="KW-0597">Phosphoprotein</keyword>
<feature type="coiled-coil region" evidence="16">
    <location>
        <begin position="409"/>
        <end position="500"/>
    </location>
</feature>
<name>A0A1U7SJN0_ALLSI</name>
<evidence type="ECO:0000256" key="11">
    <source>
        <dbReference type="ARBA" id="ARBA00023054"/>
    </source>
</evidence>
<dbReference type="KEGG" id="asn:102388289"/>
<evidence type="ECO:0000256" key="9">
    <source>
        <dbReference type="ARBA" id="ARBA00022949"/>
    </source>
</evidence>
<comment type="subcellular location">
    <subcellularLocation>
        <location evidence="1">Cell junction</location>
        <location evidence="1">Tight junction</location>
    </subcellularLocation>
    <subcellularLocation>
        <location evidence="2">Cell membrane</location>
        <topology evidence="2">Multi-pass membrane protein</topology>
    </subcellularLocation>
</comment>
<evidence type="ECO:0000256" key="1">
    <source>
        <dbReference type="ARBA" id="ARBA00004435"/>
    </source>
</evidence>
<dbReference type="Pfam" id="PF07303">
    <property type="entry name" value="Occludin_ELL"/>
    <property type="match status" value="1"/>
</dbReference>
<keyword evidence="9" id="KW-0965">Cell junction</keyword>
<keyword evidence="13" id="KW-1015">Disulfide bond</keyword>
<evidence type="ECO:0000256" key="17">
    <source>
        <dbReference type="SAM" id="Phobius"/>
    </source>
</evidence>
<evidence type="ECO:0000256" key="5">
    <source>
        <dbReference type="ARBA" id="ARBA00022427"/>
    </source>
</evidence>
<dbReference type="GO" id="GO:0016324">
    <property type="term" value="C:apical plasma membrane"/>
    <property type="evidence" value="ECO:0007669"/>
    <property type="project" value="TreeGrafter"/>
</dbReference>
<keyword evidence="8 14" id="KW-0812">Transmembrane</keyword>
<evidence type="ECO:0000256" key="2">
    <source>
        <dbReference type="ARBA" id="ARBA00004651"/>
    </source>
</evidence>
<evidence type="ECO:0000256" key="3">
    <source>
        <dbReference type="ARBA" id="ARBA00009171"/>
    </source>
</evidence>
<comment type="similarity">
    <text evidence="3 15">Belongs to the ELL/occludin family.</text>
</comment>
<dbReference type="InterPro" id="IPR002958">
    <property type="entry name" value="Occludin"/>
</dbReference>
<dbReference type="GO" id="GO:0005923">
    <property type="term" value="C:bicellular tight junction"/>
    <property type="evidence" value="ECO:0007669"/>
    <property type="project" value="UniProtKB-SubCell"/>
</dbReference>
<keyword evidence="11 16" id="KW-0175">Coiled coil</keyword>
<dbReference type="PANTHER" id="PTHR23288">
    <property type="entry name" value="OCCLUDIN AND RNA POLYMERASE II ELONGATION FACTOR ELL"/>
    <property type="match status" value="1"/>
</dbReference>
<sequence>MLSRSFGNPPPYRSELKLSSCPQNNNTCGEERCCQPEYTCCPENEFQHFYKCTSPPGIIKIMSFIIIIMCIGLFVAVACTLSWDLNFYGSSSMTSGIGFPGYLGSGFGSSYGYGSSSTRGGYMDQWAAKVFILVVAAFCFIIAVAIFILSLVNPCMCRTGRYYICLIIVNCILGFLLLISGIVYILAVSPYITASGSVFYTQICALCIEYFSSTNSGIYVYLYWYHYCILDIEEIISIVLVCLIILGLIAIIILALITRNRIHCCGKRNIMWYRRQVCEPAPKIQEWPKNTKTGCSEIVPVLDCQDQLPTSMTHPVYSKANECKGYTDNTYKYSQDHFELIKDVKPSDYFSKTTYIGSTKRLPQKIMAERPNIDNYDMDYTTAGESCDELDVKEEWDREYPPVTSDEQRQAYKRDFDAELQEYRGLQAELEEIKEELRYLDKELDEYNEDTEEYKAAADEYNRLKDIKASADYTNKKAQFKKLKNKLSHIKKMVNDYDNRKP</sequence>
<evidence type="ECO:0000313" key="20">
    <source>
        <dbReference type="Proteomes" id="UP000189705"/>
    </source>
</evidence>
<dbReference type="GeneID" id="102388289"/>
<dbReference type="PROSITE" id="PS51980">
    <property type="entry name" value="OCEL"/>
    <property type="match status" value="1"/>
</dbReference>
<evidence type="ECO:0000256" key="16">
    <source>
        <dbReference type="SAM" id="Coils"/>
    </source>
</evidence>
<gene>
    <name evidence="21 22" type="primary">OCLN</name>
</gene>
<dbReference type="eggNOG" id="ENOG502QS9F">
    <property type="taxonomic scope" value="Eukaryota"/>
</dbReference>
<evidence type="ECO:0000256" key="8">
    <source>
        <dbReference type="ARBA" id="ARBA00022692"/>
    </source>
</evidence>
<keyword evidence="20" id="KW-1185">Reference proteome</keyword>
<keyword evidence="12 14" id="KW-0472">Membrane</keyword>
<proteinExistence type="inferred from homology"/>
<keyword evidence="10 17" id="KW-1133">Transmembrane helix</keyword>
<feature type="domain" description="OCEL" evidence="19">
    <location>
        <begin position="394"/>
        <end position="502"/>
    </location>
</feature>
<keyword evidence="5" id="KW-0796">Tight junction</keyword>
<protein>
    <recommendedName>
        <fullName evidence="4">Occludin</fullName>
    </recommendedName>
</protein>
<dbReference type="STRING" id="38654.A0A1U7SJN0"/>
<evidence type="ECO:0000256" key="14">
    <source>
        <dbReference type="PROSITE-ProRule" id="PRU00581"/>
    </source>
</evidence>
<feature type="transmembrane region" description="Helical" evidence="17">
    <location>
        <begin position="61"/>
        <end position="83"/>
    </location>
</feature>
<dbReference type="GO" id="GO:0070830">
    <property type="term" value="P:bicellular tight junction assembly"/>
    <property type="evidence" value="ECO:0007669"/>
    <property type="project" value="InterPro"/>
</dbReference>
<dbReference type="PANTHER" id="PTHR23288:SF4">
    <property type="entry name" value="OCCLUDIN"/>
    <property type="match status" value="1"/>
</dbReference>
<evidence type="ECO:0000256" key="7">
    <source>
        <dbReference type="ARBA" id="ARBA00022553"/>
    </source>
</evidence>
<dbReference type="Gene3D" id="6.10.140.340">
    <property type="match status" value="1"/>
</dbReference>
<dbReference type="SUPFAM" id="SSF144292">
    <property type="entry name" value="occludin/ELL-like"/>
    <property type="match status" value="1"/>
</dbReference>
<feature type="transmembrane region" description="Helical" evidence="17">
    <location>
        <begin position="199"/>
        <end position="223"/>
    </location>
</feature>
<organism evidence="20 21">
    <name type="scientific">Alligator sinensis</name>
    <name type="common">Chinese alligator</name>
    <dbReference type="NCBI Taxonomy" id="38654"/>
    <lineage>
        <taxon>Eukaryota</taxon>
        <taxon>Metazoa</taxon>
        <taxon>Chordata</taxon>
        <taxon>Craniata</taxon>
        <taxon>Vertebrata</taxon>
        <taxon>Euteleostomi</taxon>
        <taxon>Archelosauria</taxon>
        <taxon>Archosauria</taxon>
        <taxon>Crocodylia</taxon>
        <taxon>Alligatoridae</taxon>
        <taxon>Alligatorinae</taxon>
        <taxon>Alligator</taxon>
    </lineage>
</organism>
<dbReference type="PROSITE" id="PS51225">
    <property type="entry name" value="MARVEL"/>
    <property type="match status" value="1"/>
</dbReference>
<dbReference type="InterPro" id="IPR031176">
    <property type="entry name" value="ELL/occludin"/>
</dbReference>
<evidence type="ECO:0000256" key="15">
    <source>
        <dbReference type="PROSITE-ProRule" id="PRU01324"/>
    </source>
</evidence>
<feature type="domain" description="MARVEL" evidence="18">
    <location>
        <begin position="54"/>
        <end position="260"/>
    </location>
</feature>
<keyword evidence="6" id="KW-1003">Cell membrane</keyword>